<dbReference type="CDD" id="cd19958">
    <property type="entry name" value="pyocin_knob"/>
    <property type="match status" value="1"/>
</dbReference>
<gene>
    <name evidence="1" type="ORF">FC50_GL001819</name>
</gene>
<evidence type="ECO:0000313" key="1">
    <source>
        <dbReference type="EMBL" id="KRL85345.1"/>
    </source>
</evidence>
<proteinExistence type="predicted"/>
<dbReference type="EMBL" id="AZFJ01000053">
    <property type="protein sequence ID" value="KRL85345.1"/>
    <property type="molecule type" value="Genomic_DNA"/>
</dbReference>
<reference evidence="1 2" key="1">
    <citation type="journal article" date="2015" name="Genome Announc.">
        <title>Expanding the biotechnology potential of lactobacilli through comparative genomics of 213 strains and associated genera.</title>
        <authorList>
            <person name="Sun Z."/>
            <person name="Harris H.M."/>
            <person name="McCann A."/>
            <person name="Guo C."/>
            <person name="Argimon S."/>
            <person name="Zhang W."/>
            <person name="Yang X."/>
            <person name="Jeffery I.B."/>
            <person name="Cooney J.C."/>
            <person name="Kagawa T.F."/>
            <person name="Liu W."/>
            <person name="Song Y."/>
            <person name="Salvetti E."/>
            <person name="Wrobel A."/>
            <person name="Rasinkangas P."/>
            <person name="Parkhill J."/>
            <person name="Rea M.C."/>
            <person name="O'Sullivan O."/>
            <person name="Ritari J."/>
            <person name="Douillard F.P."/>
            <person name="Paul Ross R."/>
            <person name="Yang R."/>
            <person name="Briner A.E."/>
            <person name="Felis G.E."/>
            <person name="de Vos W.M."/>
            <person name="Barrangou R."/>
            <person name="Klaenhammer T.R."/>
            <person name="Caufield P.W."/>
            <person name="Cui Y."/>
            <person name="Zhang H."/>
            <person name="O'Toole P.W."/>
        </authorList>
    </citation>
    <scope>NUCLEOTIDE SEQUENCE [LARGE SCALE GENOMIC DNA]</scope>
    <source>
        <strain evidence="1 2">DSM 15945</strain>
    </source>
</reference>
<name>A0A0R1TVQ4_9LACO</name>
<comment type="caution">
    <text evidence="1">The sequence shown here is derived from an EMBL/GenBank/DDBJ whole genome shotgun (WGS) entry which is preliminary data.</text>
</comment>
<evidence type="ECO:0000313" key="2">
    <source>
        <dbReference type="Proteomes" id="UP000051922"/>
    </source>
</evidence>
<dbReference type="Proteomes" id="UP000051922">
    <property type="component" value="Unassembled WGS sequence"/>
</dbReference>
<sequence length="52" mass="5985">MTNAPHDGWAYLFVDAADPVCVMQRWVGTAAADVYVRMRNNNVWTQWNKVTN</sequence>
<protein>
    <submittedName>
        <fullName evidence="1">Uncharacterized protein</fullName>
    </submittedName>
</protein>
<organism evidence="1 2">
    <name type="scientific">Lacticaseibacillus pantheris DSM 15945 = JCM 12539 = NBRC 106106</name>
    <dbReference type="NCBI Taxonomy" id="1423783"/>
    <lineage>
        <taxon>Bacteria</taxon>
        <taxon>Bacillati</taxon>
        <taxon>Bacillota</taxon>
        <taxon>Bacilli</taxon>
        <taxon>Lactobacillales</taxon>
        <taxon>Lactobacillaceae</taxon>
        <taxon>Lacticaseibacillus</taxon>
    </lineage>
</organism>
<dbReference type="PATRIC" id="fig|1423783.4.peg.1864"/>
<dbReference type="STRING" id="1423783.FC50_GL001819"/>
<dbReference type="AlphaFoldDB" id="A0A0R1TVQ4"/>
<accession>A0A0R1TVQ4</accession>
<keyword evidence="2" id="KW-1185">Reference proteome</keyword>